<dbReference type="PROSITE" id="PS51462">
    <property type="entry name" value="NUDIX"/>
    <property type="match status" value="1"/>
</dbReference>
<keyword evidence="4" id="KW-0460">Magnesium</keyword>
<name>A0A5C4NNJ0_9RHOB</name>
<accession>A0A5C4NNJ0</accession>
<evidence type="ECO:0000256" key="2">
    <source>
        <dbReference type="ARBA" id="ARBA00022723"/>
    </source>
</evidence>
<organism evidence="6 7">
    <name type="scientific">Rubellimicrobium roseum</name>
    <dbReference type="NCBI Taxonomy" id="687525"/>
    <lineage>
        <taxon>Bacteria</taxon>
        <taxon>Pseudomonadati</taxon>
        <taxon>Pseudomonadota</taxon>
        <taxon>Alphaproteobacteria</taxon>
        <taxon>Rhodobacterales</taxon>
        <taxon>Roseobacteraceae</taxon>
        <taxon>Rubellimicrobium</taxon>
    </lineage>
</organism>
<sequence>MTIPKLNFLPTHHRSRYTEPRFVQLAALCWRKGAEGPEVLLVTSSTGRWILPKGWPIQGKSPAEAALTEAWEEAGVSRGKASRKPVGSYIAIKRTGAGDDLPCVHRVYAIKVQQAVDDYPEAHRRDRIWVTPEKAARMVDEDGLREILRNLHRLL</sequence>
<proteinExistence type="predicted"/>
<evidence type="ECO:0000256" key="4">
    <source>
        <dbReference type="ARBA" id="ARBA00022842"/>
    </source>
</evidence>
<gene>
    <name evidence="6" type="ORF">FHG71_00345</name>
</gene>
<dbReference type="RefSeq" id="WP_139079620.1">
    <property type="nucleotide sequence ID" value="NZ_VDFV01000001.1"/>
</dbReference>
<comment type="caution">
    <text evidence="6">The sequence shown here is derived from an EMBL/GenBank/DDBJ whole genome shotgun (WGS) entry which is preliminary data.</text>
</comment>
<evidence type="ECO:0000313" key="7">
    <source>
        <dbReference type="Proteomes" id="UP000305709"/>
    </source>
</evidence>
<dbReference type="Proteomes" id="UP000305709">
    <property type="component" value="Unassembled WGS sequence"/>
</dbReference>
<dbReference type="GO" id="GO:0046872">
    <property type="term" value="F:metal ion binding"/>
    <property type="evidence" value="ECO:0007669"/>
    <property type="project" value="UniProtKB-KW"/>
</dbReference>
<dbReference type="OrthoDB" id="7066910at2"/>
<dbReference type="AlphaFoldDB" id="A0A5C4NNJ0"/>
<dbReference type="InterPro" id="IPR047198">
    <property type="entry name" value="DDP-like_NUDIX"/>
</dbReference>
<protein>
    <submittedName>
        <fullName evidence="6">NUDIX hydrolase</fullName>
    </submittedName>
</protein>
<keyword evidence="3 6" id="KW-0378">Hydrolase</keyword>
<dbReference type="GO" id="GO:0016462">
    <property type="term" value="F:pyrophosphatase activity"/>
    <property type="evidence" value="ECO:0007669"/>
    <property type="project" value="InterPro"/>
</dbReference>
<dbReference type="CDD" id="cd04666">
    <property type="entry name" value="NUDIX_DIPP2_like_Nudt4"/>
    <property type="match status" value="1"/>
</dbReference>
<feature type="domain" description="Nudix hydrolase" evidence="5">
    <location>
        <begin position="20"/>
        <end position="152"/>
    </location>
</feature>
<dbReference type="Gene3D" id="3.90.79.10">
    <property type="entry name" value="Nucleoside Triphosphate Pyrophosphohydrolase"/>
    <property type="match status" value="1"/>
</dbReference>
<dbReference type="PANTHER" id="PTHR12629">
    <property type="entry name" value="DIPHOSPHOINOSITOL POLYPHOSPHATE PHOSPHOHYDROLASE"/>
    <property type="match status" value="1"/>
</dbReference>
<dbReference type="GO" id="GO:0005737">
    <property type="term" value="C:cytoplasm"/>
    <property type="evidence" value="ECO:0007669"/>
    <property type="project" value="TreeGrafter"/>
</dbReference>
<dbReference type="Pfam" id="PF00293">
    <property type="entry name" value="NUDIX"/>
    <property type="match status" value="1"/>
</dbReference>
<reference evidence="6 7" key="1">
    <citation type="submission" date="2019-06" db="EMBL/GenBank/DDBJ databases">
        <authorList>
            <person name="Jiang L."/>
        </authorList>
    </citation>
    <scope>NUCLEOTIDE SEQUENCE [LARGE SCALE GENOMIC DNA]</scope>
    <source>
        <strain evidence="6 7">YIM 48858</strain>
    </source>
</reference>
<comment type="cofactor">
    <cofactor evidence="1">
        <name>Mg(2+)</name>
        <dbReference type="ChEBI" id="CHEBI:18420"/>
    </cofactor>
</comment>
<dbReference type="InterPro" id="IPR015797">
    <property type="entry name" value="NUDIX_hydrolase-like_dom_sf"/>
</dbReference>
<evidence type="ECO:0000313" key="6">
    <source>
        <dbReference type="EMBL" id="TNC74626.1"/>
    </source>
</evidence>
<dbReference type="SUPFAM" id="SSF55811">
    <property type="entry name" value="Nudix"/>
    <property type="match status" value="1"/>
</dbReference>
<keyword evidence="2" id="KW-0479">Metal-binding</keyword>
<evidence type="ECO:0000256" key="3">
    <source>
        <dbReference type="ARBA" id="ARBA00022801"/>
    </source>
</evidence>
<keyword evidence="7" id="KW-1185">Reference proteome</keyword>
<evidence type="ECO:0000259" key="5">
    <source>
        <dbReference type="PROSITE" id="PS51462"/>
    </source>
</evidence>
<dbReference type="EMBL" id="VDFV01000001">
    <property type="protein sequence ID" value="TNC74626.1"/>
    <property type="molecule type" value="Genomic_DNA"/>
</dbReference>
<dbReference type="PANTHER" id="PTHR12629:SF0">
    <property type="entry name" value="DIPHOSPHOINOSITOL-POLYPHOSPHATE DIPHOSPHATASE"/>
    <property type="match status" value="1"/>
</dbReference>
<dbReference type="InterPro" id="IPR000086">
    <property type="entry name" value="NUDIX_hydrolase_dom"/>
</dbReference>
<evidence type="ECO:0000256" key="1">
    <source>
        <dbReference type="ARBA" id="ARBA00001946"/>
    </source>
</evidence>